<accession>A0AAV4V3G5</accession>
<evidence type="ECO:0000313" key="1">
    <source>
        <dbReference type="EMBL" id="GIY64765.1"/>
    </source>
</evidence>
<comment type="caution">
    <text evidence="1">The sequence shown here is derived from an EMBL/GenBank/DDBJ whole genome shotgun (WGS) entry which is preliminary data.</text>
</comment>
<sequence length="92" mass="10356">MGGVSCAPLFFKTRTPDSATLVNQANVFQLRCHCPIQFVPQAPCSLTGILIWKRHFTCNLSSLNGVKRWLRGEKLSSYSLLLEIQGDFEQIK</sequence>
<protein>
    <submittedName>
        <fullName evidence="1">Uncharacterized protein</fullName>
    </submittedName>
</protein>
<organism evidence="1 2">
    <name type="scientific">Caerostris extrusa</name>
    <name type="common">Bark spider</name>
    <name type="synonym">Caerostris bankana</name>
    <dbReference type="NCBI Taxonomy" id="172846"/>
    <lineage>
        <taxon>Eukaryota</taxon>
        <taxon>Metazoa</taxon>
        <taxon>Ecdysozoa</taxon>
        <taxon>Arthropoda</taxon>
        <taxon>Chelicerata</taxon>
        <taxon>Arachnida</taxon>
        <taxon>Araneae</taxon>
        <taxon>Araneomorphae</taxon>
        <taxon>Entelegynae</taxon>
        <taxon>Araneoidea</taxon>
        <taxon>Araneidae</taxon>
        <taxon>Caerostris</taxon>
    </lineage>
</organism>
<proteinExistence type="predicted"/>
<keyword evidence="2" id="KW-1185">Reference proteome</keyword>
<name>A0AAV4V3G5_CAEEX</name>
<dbReference type="EMBL" id="BPLR01013920">
    <property type="protein sequence ID" value="GIY64765.1"/>
    <property type="molecule type" value="Genomic_DNA"/>
</dbReference>
<dbReference type="AlphaFoldDB" id="A0AAV4V3G5"/>
<evidence type="ECO:0000313" key="2">
    <source>
        <dbReference type="Proteomes" id="UP001054945"/>
    </source>
</evidence>
<dbReference type="Proteomes" id="UP001054945">
    <property type="component" value="Unassembled WGS sequence"/>
</dbReference>
<gene>
    <name evidence="1" type="ORF">CEXT_249501</name>
</gene>
<reference evidence="1 2" key="1">
    <citation type="submission" date="2021-06" db="EMBL/GenBank/DDBJ databases">
        <title>Caerostris extrusa draft genome.</title>
        <authorList>
            <person name="Kono N."/>
            <person name="Arakawa K."/>
        </authorList>
    </citation>
    <scope>NUCLEOTIDE SEQUENCE [LARGE SCALE GENOMIC DNA]</scope>
</reference>